<evidence type="ECO:0000256" key="1">
    <source>
        <dbReference type="SAM" id="SignalP"/>
    </source>
</evidence>
<dbReference type="Proteomes" id="UP000321720">
    <property type="component" value="Unassembled WGS sequence"/>
</dbReference>
<name>A0A511JBP8_9CELL</name>
<feature type="chain" id="PRO_5021762153" evidence="1">
    <location>
        <begin position="24"/>
        <end position="581"/>
    </location>
</feature>
<accession>A0A511JBP8</accession>
<comment type="caution">
    <text evidence="2">The sequence shown here is derived from an EMBL/GenBank/DDBJ whole genome shotgun (WGS) entry which is preliminary data.</text>
</comment>
<evidence type="ECO:0000313" key="3">
    <source>
        <dbReference type="Proteomes" id="UP000321720"/>
    </source>
</evidence>
<dbReference type="Pfam" id="PF14412">
    <property type="entry name" value="AHH"/>
    <property type="match status" value="1"/>
</dbReference>
<keyword evidence="1" id="KW-0732">Signal</keyword>
<dbReference type="AlphaFoldDB" id="A0A511JBP8"/>
<evidence type="ECO:0000313" key="2">
    <source>
        <dbReference type="EMBL" id="GEL95406.1"/>
    </source>
</evidence>
<protein>
    <submittedName>
        <fullName evidence="2">Uncharacterized protein</fullName>
    </submittedName>
</protein>
<reference evidence="2 3" key="1">
    <citation type="submission" date="2019-07" db="EMBL/GenBank/DDBJ databases">
        <title>Whole genome shotgun sequence of Cellulomonas composti NBRC 100758.</title>
        <authorList>
            <person name="Hosoyama A."/>
            <person name="Uohara A."/>
            <person name="Ohji S."/>
            <person name="Ichikawa N."/>
        </authorList>
    </citation>
    <scope>NUCLEOTIDE SEQUENCE [LARGE SCALE GENOMIC DNA]</scope>
    <source>
        <strain evidence="2 3">NBRC 100758</strain>
    </source>
</reference>
<sequence length="581" mass="61204">MRSVVVVLAWCLAVLGLATPAAAAGTWSGSVSLVADASELGPAEPSTYVRATVSPATYPSATNPYVIIYDSTTGALVESCLMSSTACSTKVSVDVDATRSFSAYVTMNSVPNPGPPSGAVVLASSSTAVHRSGWTGSLTLVADEPTLQADKGSTYVRAIVNPSAATNPHPYVTIGDAQSGQLVKSCLMSSIPCSEKVSVGIDQSRSLVAYVTDTCCSGGRPTSGIRASAGVAVKRSGWHGSVSLAASVSTFGSAGGKSLITATIAPDVNETGLITSIYNAETHTRVANCSQSLVTCSYSANIGAGAYKSFIAFVAKDAPSDALPSVDIRASSGRVVVTSIQIDAVEASPLVISLATLLVQKYGDSACLTLGAWIPSHRAMSSVPDVTLVCNAKGIVAAIRMIATLDDVARALQSLIDTIQDDVAPIEDFDPDCYHVSDEGICLDEGTPDLDYDPEPGADGGIDLPGNCIKDPVYNQNLLDSLPTQKHHLATDKSPQTWTPYFEEIIEDYPGLTLNQDWNLLSMPHRGRHPNAYHQWVLENMELAQEVAGDDADEFLRLFAKWVREPIENNPLAIRGAWWRC</sequence>
<dbReference type="EMBL" id="BJWG01000008">
    <property type="protein sequence ID" value="GEL95406.1"/>
    <property type="molecule type" value="Genomic_DNA"/>
</dbReference>
<feature type="signal peptide" evidence="1">
    <location>
        <begin position="1"/>
        <end position="23"/>
    </location>
</feature>
<proteinExistence type="predicted"/>
<organism evidence="2 3">
    <name type="scientific">Cellulomonas composti</name>
    <dbReference type="NCBI Taxonomy" id="266130"/>
    <lineage>
        <taxon>Bacteria</taxon>
        <taxon>Bacillati</taxon>
        <taxon>Actinomycetota</taxon>
        <taxon>Actinomycetes</taxon>
        <taxon>Micrococcales</taxon>
        <taxon>Cellulomonadaceae</taxon>
        <taxon>Cellulomonas</taxon>
    </lineage>
</organism>
<gene>
    <name evidence="2" type="ORF">CCO02nite_20640</name>
</gene>
<keyword evidence="3" id="KW-1185">Reference proteome</keyword>
<dbReference type="InterPro" id="IPR032871">
    <property type="entry name" value="AHH_dom_containing"/>
</dbReference>